<keyword evidence="4" id="KW-1185">Reference proteome</keyword>
<organism evidence="3 4">
    <name type="scientific">Ensete ventricosum</name>
    <name type="common">Abyssinian banana</name>
    <name type="synonym">Musa ensete</name>
    <dbReference type="NCBI Taxonomy" id="4639"/>
    <lineage>
        <taxon>Eukaryota</taxon>
        <taxon>Viridiplantae</taxon>
        <taxon>Streptophyta</taxon>
        <taxon>Embryophyta</taxon>
        <taxon>Tracheophyta</taxon>
        <taxon>Spermatophyta</taxon>
        <taxon>Magnoliopsida</taxon>
        <taxon>Liliopsida</taxon>
        <taxon>Zingiberales</taxon>
        <taxon>Musaceae</taxon>
        <taxon>Ensete</taxon>
    </lineage>
</organism>
<feature type="domain" description="NADH:ubiquinone oxidoreductase 30kDa subunit" evidence="2">
    <location>
        <begin position="1"/>
        <end position="35"/>
    </location>
</feature>
<proteinExistence type="predicted"/>
<dbReference type="Proteomes" id="UP001222027">
    <property type="component" value="Unassembled WGS sequence"/>
</dbReference>
<dbReference type="Pfam" id="PF00329">
    <property type="entry name" value="Complex1_30kDa"/>
    <property type="match status" value="1"/>
</dbReference>
<dbReference type="AlphaFoldDB" id="A0AAV8S323"/>
<dbReference type="SUPFAM" id="SSF143243">
    <property type="entry name" value="Nqo5-like"/>
    <property type="match status" value="1"/>
</dbReference>
<sequence>MSGVSSINHPDLRRISTDHGFEGHPLRKDFPLSGYVEVRYDDPEKRVRRWKILWDSVEKLNALLDACSKLGIETSPRIVGDVGIIPLFSWYHKSFDTEKDISGIRIPSLEMNHNLFEEIRKTSCHLITFSHFVPRRVCYRKSRQWIEEARFMSREEDAFFYPNLPEIIGSDFLEVRIRERKRRMNGGEDWLPFCIYDKGFTDRLSPSYWSDYYSKFKRDPENTDLAPLGRQIQTQGSRAQEHRQRERGIKSSSTSPIFVRPVKLCNIHYSLSLLFISPLPPKDSVEVACSLSAAGGGKGRFRSLYWRLRAGIRRQLGRARESKQRFSFHYDPFSYALNFDDGCSGFLSL</sequence>
<feature type="compositionally biased region" description="Basic and acidic residues" evidence="1">
    <location>
        <begin position="239"/>
        <end position="249"/>
    </location>
</feature>
<dbReference type="InterPro" id="IPR037232">
    <property type="entry name" value="NADH_quin_OxRdtase_su_C/D-like"/>
</dbReference>
<dbReference type="EMBL" id="JAQQAF010000001">
    <property type="protein sequence ID" value="KAJ8513742.1"/>
    <property type="molecule type" value="Genomic_DNA"/>
</dbReference>
<dbReference type="PANTHER" id="PTHR36492">
    <property type="match status" value="1"/>
</dbReference>
<accession>A0AAV8S323</accession>
<dbReference type="InterPro" id="IPR052963">
    <property type="entry name" value="Pantetheine_PDE"/>
</dbReference>
<comment type="caution">
    <text evidence="3">The sequence shown here is derived from an EMBL/GenBank/DDBJ whole genome shotgun (WGS) entry which is preliminary data.</text>
</comment>
<reference evidence="3 4" key="1">
    <citation type="submission" date="2022-12" db="EMBL/GenBank/DDBJ databases">
        <title>Chromosome-scale assembly of the Ensete ventricosum genome.</title>
        <authorList>
            <person name="Dussert Y."/>
            <person name="Stocks J."/>
            <person name="Wendawek A."/>
            <person name="Woldeyes F."/>
            <person name="Nichols R.A."/>
            <person name="Borrell J.S."/>
        </authorList>
    </citation>
    <scope>NUCLEOTIDE SEQUENCE [LARGE SCALE GENOMIC DNA]</scope>
    <source>
        <strain evidence="4">cv. Maze</strain>
        <tissue evidence="3">Seeds</tissue>
    </source>
</reference>
<evidence type="ECO:0000313" key="4">
    <source>
        <dbReference type="Proteomes" id="UP001222027"/>
    </source>
</evidence>
<gene>
    <name evidence="3" type="ORF">OPV22_004176</name>
</gene>
<dbReference type="GO" id="GO:0008137">
    <property type="term" value="F:NADH dehydrogenase (ubiquinone) activity"/>
    <property type="evidence" value="ECO:0007669"/>
    <property type="project" value="InterPro"/>
</dbReference>
<evidence type="ECO:0000256" key="1">
    <source>
        <dbReference type="SAM" id="MobiDB-lite"/>
    </source>
</evidence>
<evidence type="ECO:0000259" key="2">
    <source>
        <dbReference type="Pfam" id="PF00329"/>
    </source>
</evidence>
<dbReference type="InterPro" id="IPR001268">
    <property type="entry name" value="NADH_UbQ_OxRdtase_30kDa_su"/>
</dbReference>
<protein>
    <recommendedName>
        <fullName evidence="2">NADH:ubiquinone oxidoreductase 30kDa subunit domain-containing protein</fullName>
    </recommendedName>
</protein>
<feature type="region of interest" description="Disordered" evidence="1">
    <location>
        <begin position="231"/>
        <end position="251"/>
    </location>
</feature>
<dbReference type="PANTHER" id="PTHR36492:SF2">
    <property type="entry name" value="[ACYL-CARRIER-PROTEIN] PHOSPHODIESTERASE PPTH"/>
    <property type="match status" value="1"/>
</dbReference>
<name>A0AAV8S323_ENSVE</name>
<evidence type="ECO:0000313" key="3">
    <source>
        <dbReference type="EMBL" id="KAJ8513742.1"/>
    </source>
</evidence>